<feature type="chain" id="PRO_5043717816" description="Meckelin" evidence="2">
    <location>
        <begin position="21"/>
        <end position="985"/>
    </location>
</feature>
<evidence type="ECO:0000256" key="1">
    <source>
        <dbReference type="SAM" id="Phobius"/>
    </source>
</evidence>
<protein>
    <recommendedName>
        <fullName evidence="5">Meckelin</fullName>
    </recommendedName>
</protein>
<evidence type="ECO:0000256" key="2">
    <source>
        <dbReference type="SAM" id="SignalP"/>
    </source>
</evidence>
<feature type="signal peptide" evidence="2">
    <location>
        <begin position="1"/>
        <end position="20"/>
    </location>
</feature>
<accession>A0AAU9XXY9</accession>
<sequence>MARMLTILFVVLLWCVLSLSINYAITYVDPQGCTKKNKFFRYSSLSCEDCDSGPEAKSCICKIGYKTVLNNGGPSEDIKCVKCSGSLNETSSLDGSFCIRCQNDSIGGFNGNTGTCFDCPENSFARDRGANGVRLSMRQCVTCAEDTTLSGAEEKACRRYHSSFLLDDNATVRQECVNGEKNSGFTDEGGICFQDSDLIEKKNNLYKVTYVDEDNPIESSYYGRNLRAAEALCKKYSNFTACQLFGNLCVLHDYTGEVCDRYKALVREKKAKLVNDNSDWPAYMPWLVYYKETAGEAPDILDKKEITETFERNEDIEFLLVVYTLNGSFVGYENGLDSLQICKERPSKMASASKFATTYKSSCSVPVDDLKNMPMFLYDMFIDLGDKIYPVPVLMENYVSGNEKVNENSDRTKWQLTRRFFVVDNKIGISPGSKELEFIRYSSKIEVNIRLRSSDGEIYPPMLRIRYEPLEVKEKAKSSIEMSFAVTYEMDLTKIKKDTEIAIGCLSALAAILAFIKVSAWRRRQGRIEVDAASILKFILFCFSTFSTMLFWVAFGLSMSFLIFFKRQKTVSQLLPTQSQEGLFLKVVVVVIVFKIIDVLHMLWSQISFEIFFIDWERPQGRVNQPTQGGEGGGLDAPVSIWRTLFIANEWNEIQTIRKINPELQIFVVLFFLKVFGFEYLATTDPQSNFSADYTTEYVGEFSKVLRFAVLSMLFLAVEAVQWFFFAFIYERFFGDSLGDFIDLCSMSNVSIFVLENTRYGYYIHGRSVHGRADTNMWQMNEQLKREEDDLCGRRGLEPNTERQTFEMEVPAKFREQYEEIIRPLRDGNVQQQRRNMPNTPMGQDGRPSRLPVAVEKRLQAYNTLNRFLSAFIDHSLKDLDYLVRDKLLFERILNMELKEVPPPDKAIFYNDDGRSFNSILFYGNEWTLMFFDLLVFAAMDLIYPNFVFAGVMAYLFSKGLTIARNTFGRKNLTRKTLVDERFLI</sequence>
<evidence type="ECO:0008006" key="5">
    <source>
        <dbReference type="Google" id="ProtNLM"/>
    </source>
</evidence>
<feature type="transmembrane region" description="Helical" evidence="1">
    <location>
        <begin position="583"/>
        <end position="604"/>
    </location>
</feature>
<proteinExistence type="predicted"/>
<reference evidence="3 4" key="1">
    <citation type="submission" date="2022-05" db="EMBL/GenBank/DDBJ databases">
        <authorList>
            <consortium name="Genoscope - CEA"/>
            <person name="William W."/>
        </authorList>
    </citation>
    <scope>NUCLEOTIDE SEQUENCE [LARGE SCALE GENOMIC DNA]</scope>
</reference>
<organism evidence="3 4">
    <name type="scientific">Pocillopora meandrina</name>
    <dbReference type="NCBI Taxonomy" id="46732"/>
    <lineage>
        <taxon>Eukaryota</taxon>
        <taxon>Metazoa</taxon>
        <taxon>Cnidaria</taxon>
        <taxon>Anthozoa</taxon>
        <taxon>Hexacorallia</taxon>
        <taxon>Scleractinia</taxon>
        <taxon>Astrocoeniina</taxon>
        <taxon>Pocilloporidae</taxon>
        <taxon>Pocillopora</taxon>
    </lineage>
</organism>
<keyword evidence="1" id="KW-0812">Transmembrane</keyword>
<dbReference type="AlphaFoldDB" id="A0AAU9XXY9"/>
<dbReference type="PANTHER" id="PTHR21274">
    <property type="entry name" value="MECKELIN"/>
    <property type="match status" value="1"/>
</dbReference>
<feature type="transmembrane region" description="Helical" evidence="1">
    <location>
        <begin position="708"/>
        <end position="730"/>
    </location>
</feature>
<keyword evidence="1" id="KW-1133">Transmembrane helix</keyword>
<dbReference type="InterPro" id="IPR019170">
    <property type="entry name" value="Meckelin"/>
</dbReference>
<gene>
    <name evidence="3" type="ORF">PMEA_00034143</name>
</gene>
<dbReference type="Pfam" id="PF09773">
    <property type="entry name" value="Meckelin"/>
    <property type="match status" value="1"/>
</dbReference>
<keyword evidence="2" id="KW-0732">Signal</keyword>
<feature type="transmembrane region" description="Helical" evidence="1">
    <location>
        <begin position="501"/>
        <end position="518"/>
    </location>
</feature>
<evidence type="ECO:0000313" key="3">
    <source>
        <dbReference type="EMBL" id="CAH3162131.1"/>
    </source>
</evidence>
<feature type="transmembrane region" description="Helical" evidence="1">
    <location>
        <begin position="664"/>
        <end position="682"/>
    </location>
</feature>
<feature type="transmembrane region" description="Helical" evidence="1">
    <location>
        <begin position="920"/>
        <end position="940"/>
    </location>
</feature>
<dbReference type="GO" id="GO:0060271">
    <property type="term" value="P:cilium assembly"/>
    <property type="evidence" value="ECO:0007669"/>
    <property type="project" value="InterPro"/>
</dbReference>
<keyword evidence="4" id="KW-1185">Reference proteome</keyword>
<dbReference type="EMBL" id="CALNXJ010000083">
    <property type="protein sequence ID" value="CAH3162131.1"/>
    <property type="molecule type" value="Genomic_DNA"/>
</dbReference>
<keyword evidence="1" id="KW-0472">Membrane</keyword>
<dbReference type="PANTHER" id="PTHR21274:SF0">
    <property type="entry name" value="MECKELIN"/>
    <property type="match status" value="1"/>
</dbReference>
<dbReference type="Proteomes" id="UP001159428">
    <property type="component" value="Unassembled WGS sequence"/>
</dbReference>
<feature type="transmembrane region" description="Helical" evidence="1">
    <location>
        <begin position="946"/>
        <end position="968"/>
    </location>
</feature>
<comment type="caution">
    <text evidence="3">The sequence shown here is derived from an EMBL/GenBank/DDBJ whole genome shotgun (WGS) entry which is preliminary data.</text>
</comment>
<dbReference type="GO" id="GO:0036038">
    <property type="term" value="C:MKS complex"/>
    <property type="evidence" value="ECO:0007669"/>
    <property type="project" value="InterPro"/>
</dbReference>
<feature type="transmembrane region" description="Helical" evidence="1">
    <location>
        <begin position="538"/>
        <end position="563"/>
    </location>
</feature>
<name>A0AAU9XXY9_9CNID</name>
<evidence type="ECO:0000313" key="4">
    <source>
        <dbReference type="Proteomes" id="UP001159428"/>
    </source>
</evidence>